<protein>
    <submittedName>
        <fullName evidence="3">DUF305 domain-containing protein</fullName>
    </submittedName>
</protein>
<feature type="domain" description="DUF305" evidence="2">
    <location>
        <begin position="39"/>
        <end position="182"/>
    </location>
</feature>
<dbReference type="Pfam" id="PF03713">
    <property type="entry name" value="DUF305"/>
    <property type="match status" value="1"/>
</dbReference>
<keyword evidence="1" id="KW-0732">Signal</keyword>
<accession>A0ABR7LDD5</accession>
<proteinExistence type="predicted"/>
<feature type="chain" id="PRO_5045950646" evidence="1">
    <location>
        <begin position="25"/>
        <end position="188"/>
    </location>
</feature>
<comment type="caution">
    <text evidence="3">The sequence shown here is derived from an EMBL/GenBank/DDBJ whole genome shotgun (WGS) entry which is preliminary data.</text>
</comment>
<dbReference type="InterPro" id="IPR012347">
    <property type="entry name" value="Ferritin-like"/>
</dbReference>
<dbReference type="Gene3D" id="1.20.1260.10">
    <property type="match status" value="1"/>
</dbReference>
<dbReference type="InterPro" id="IPR005183">
    <property type="entry name" value="DUF305_CopM-like"/>
</dbReference>
<dbReference type="PANTHER" id="PTHR36933">
    <property type="entry name" value="SLL0788 PROTEIN"/>
    <property type="match status" value="1"/>
</dbReference>
<dbReference type="Proteomes" id="UP000734823">
    <property type="component" value="Unassembled WGS sequence"/>
</dbReference>
<organism evidence="3 4">
    <name type="scientific">Actinokineospora xionganensis</name>
    <dbReference type="NCBI Taxonomy" id="2684470"/>
    <lineage>
        <taxon>Bacteria</taxon>
        <taxon>Bacillati</taxon>
        <taxon>Actinomycetota</taxon>
        <taxon>Actinomycetes</taxon>
        <taxon>Pseudonocardiales</taxon>
        <taxon>Pseudonocardiaceae</taxon>
        <taxon>Actinokineospora</taxon>
    </lineage>
</organism>
<name>A0ABR7LDD5_9PSEU</name>
<evidence type="ECO:0000256" key="1">
    <source>
        <dbReference type="SAM" id="SignalP"/>
    </source>
</evidence>
<evidence type="ECO:0000313" key="4">
    <source>
        <dbReference type="Proteomes" id="UP000734823"/>
    </source>
</evidence>
<keyword evidence="4" id="KW-1185">Reference proteome</keyword>
<gene>
    <name evidence="3" type="ORF">GPZ80_25745</name>
</gene>
<dbReference type="PANTHER" id="PTHR36933:SF1">
    <property type="entry name" value="SLL0788 PROTEIN"/>
    <property type="match status" value="1"/>
</dbReference>
<evidence type="ECO:0000259" key="2">
    <source>
        <dbReference type="Pfam" id="PF03713"/>
    </source>
</evidence>
<evidence type="ECO:0000313" key="3">
    <source>
        <dbReference type="EMBL" id="MBC6450567.1"/>
    </source>
</evidence>
<dbReference type="RefSeq" id="WP_187223660.1">
    <property type="nucleotide sequence ID" value="NZ_JABVED010000017.1"/>
</dbReference>
<sequence>MARRVLAALTALAFLAGCGAPASAPTLPPVAASSFNDADVMYLQMSITHHRQGIDLVRLAAGRPVRARVADLARAIELTQAEEIESMAGWLTEWGKPTDADPNPGAHEAHGGLPVTAPDTIESLRTTPDGDFERRFVTVLTGHQHGAVEMARAELAGGVSHCARALADRVARSRKGQIEQLLSLTGQP</sequence>
<feature type="signal peptide" evidence="1">
    <location>
        <begin position="1"/>
        <end position="24"/>
    </location>
</feature>
<dbReference type="EMBL" id="JABVED010000017">
    <property type="protein sequence ID" value="MBC6450567.1"/>
    <property type="molecule type" value="Genomic_DNA"/>
</dbReference>
<dbReference type="PROSITE" id="PS51257">
    <property type="entry name" value="PROKAR_LIPOPROTEIN"/>
    <property type="match status" value="1"/>
</dbReference>
<reference evidence="3 4" key="1">
    <citation type="submission" date="2020-06" db="EMBL/GenBank/DDBJ databases">
        <title>Actinokineospora xiongansis sp. nov., isolated from soil of Baiyangdian.</title>
        <authorList>
            <person name="Zhang X."/>
        </authorList>
    </citation>
    <scope>NUCLEOTIDE SEQUENCE [LARGE SCALE GENOMIC DNA]</scope>
    <source>
        <strain evidence="3 4">HBU206404</strain>
    </source>
</reference>